<dbReference type="InterPro" id="IPR023296">
    <property type="entry name" value="Glyco_hydro_beta-prop_sf"/>
</dbReference>
<reference evidence="10" key="1">
    <citation type="submission" date="2024-06" db="EMBL/GenBank/DDBJ databases">
        <title>Draft Genome Sequence of Deinococcus sonorensis Type Strain KR-87, a Biofilm Producing Representative of the Genus Deinococcus.</title>
        <authorList>
            <person name="Boren L.S."/>
            <person name="Grosso R.A."/>
            <person name="Hugenberg-Cox A.N."/>
            <person name="Hill J.T.E."/>
            <person name="Albert C.M."/>
            <person name="Tuohy J.M."/>
        </authorList>
    </citation>
    <scope>NUCLEOTIDE SEQUENCE</scope>
    <source>
        <strain evidence="10">KR-87</strain>
        <plasmid evidence="10">pDson04</plasmid>
    </source>
</reference>
<dbReference type="Gene3D" id="2.115.10.20">
    <property type="entry name" value="Glycosyl hydrolase domain, family 43"/>
    <property type="match status" value="1"/>
</dbReference>
<evidence type="ECO:0000256" key="2">
    <source>
        <dbReference type="ARBA" id="ARBA00022651"/>
    </source>
</evidence>
<evidence type="ECO:0000256" key="1">
    <source>
        <dbReference type="ARBA" id="ARBA00009865"/>
    </source>
</evidence>
<evidence type="ECO:0000256" key="8">
    <source>
        <dbReference type="RuleBase" id="RU361187"/>
    </source>
</evidence>
<evidence type="ECO:0000256" key="4">
    <source>
        <dbReference type="ARBA" id="ARBA00023277"/>
    </source>
</evidence>
<keyword evidence="5 8" id="KW-0326">Glycosidase</keyword>
<dbReference type="CDD" id="cd08991">
    <property type="entry name" value="GH43_HoAraf43-like"/>
    <property type="match status" value="1"/>
</dbReference>
<dbReference type="InterPro" id="IPR052176">
    <property type="entry name" value="Glycosyl_Hydrlase_43_Enz"/>
</dbReference>
<accession>A0AAU7U4J6</accession>
<keyword evidence="2" id="KW-0624">Polysaccharide degradation</keyword>
<evidence type="ECO:0000313" key="10">
    <source>
        <dbReference type="EMBL" id="XBV83444.1"/>
    </source>
</evidence>
<dbReference type="InterPro" id="IPR006710">
    <property type="entry name" value="Glyco_hydro_43"/>
</dbReference>
<feature type="active site" description="Proton donor" evidence="6">
    <location>
        <position position="199"/>
    </location>
</feature>
<organism evidence="10">
    <name type="scientific">Deinococcus sonorensis KR-87</name>
    <dbReference type="NCBI Taxonomy" id="694439"/>
    <lineage>
        <taxon>Bacteria</taxon>
        <taxon>Thermotogati</taxon>
        <taxon>Deinococcota</taxon>
        <taxon>Deinococci</taxon>
        <taxon>Deinococcales</taxon>
        <taxon>Deinococcaceae</taxon>
        <taxon>Deinococcus</taxon>
    </lineage>
</organism>
<dbReference type="PANTHER" id="PTHR43772:SF2">
    <property type="entry name" value="PUTATIVE (AFU_ORTHOLOGUE AFUA_2G04480)-RELATED"/>
    <property type="match status" value="1"/>
</dbReference>
<comment type="similarity">
    <text evidence="1 8">Belongs to the glycosyl hydrolase 43 family.</text>
</comment>
<keyword evidence="2" id="KW-0858">Xylan degradation</keyword>
<sequence>MKTYTNPVYPGSFADPFVLQHEGMYYAYGTGHAPEPGGRHFEVLVSPDLIHWTSHGGVLEPLPDPQRTDYWAPEVAYSEGRFYMYYSAGQADKGHQLRVAVADQPTGPFVDQDIVLTPDLPFSIDASPFQDQDGQWYLYYAHDVLEGDRVGTSLSVDRLVTMTRLEGAPRQVLRATQDWQLYAAQREMYGAVYDWYTLEGPFVVPHEGQYYLFYSGGAWPEATYGVSYAVADHPLGPWTEPDHVGPLVLKTVPGKVIGPGHNSVVKAPNGDDVLVYHAWDVDKTARRLCLDRIVWTPDGPRTEGPTLTPQPAFTADQETP</sequence>
<proteinExistence type="inferred from homology"/>
<evidence type="ECO:0000256" key="3">
    <source>
        <dbReference type="ARBA" id="ARBA00022801"/>
    </source>
</evidence>
<feature type="compositionally biased region" description="Polar residues" evidence="9">
    <location>
        <begin position="305"/>
        <end position="320"/>
    </location>
</feature>
<dbReference type="KEGG" id="dsc:ABOD76_00280"/>
<dbReference type="RefSeq" id="WP_350240936.1">
    <property type="nucleotide sequence ID" value="NZ_CP158296.1"/>
</dbReference>
<dbReference type="AlphaFoldDB" id="A0AAU7U4J6"/>
<feature type="region of interest" description="Disordered" evidence="9">
    <location>
        <begin position="299"/>
        <end position="320"/>
    </location>
</feature>
<evidence type="ECO:0000256" key="5">
    <source>
        <dbReference type="ARBA" id="ARBA00023295"/>
    </source>
</evidence>
<evidence type="ECO:0000256" key="7">
    <source>
        <dbReference type="PIRSR" id="PIRSR606710-2"/>
    </source>
</evidence>
<feature type="active site" description="Proton acceptor" evidence="6">
    <location>
        <position position="15"/>
    </location>
</feature>
<dbReference type="GO" id="GO:0004553">
    <property type="term" value="F:hydrolase activity, hydrolyzing O-glycosyl compounds"/>
    <property type="evidence" value="ECO:0007669"/>
    <property type="project" value="InterPro"/>
</dbReference>
<dbReference type="PANTHER" id="PTHR43772">
    <property type="entry name" value="ENDO-1,4-BETA-XYLANASE"/>
    <property type="match status" value="1"/>
</dbReference>
<protein>
    <submittedName>
        <fullName evidence="10">Glycoside hydrolase family 43 protein</fullName>
    </submittedName>
</protein>
<dbReference type="SUPFAM" id="SSF75005">
    <property type="entry name" value="Arabinanase/levansucrase/invertase"/>
    <property type="match status" value="1"/>
</dbReference>
<dbReference type="EMBL" id="CP158296">
    <property type="protein sequence ID" value="XBV83444.1"/>
    <property type="molecule type" value="Genomic_DNA"/>
</dbReference>
<name>A0AAU7U4J6_9DEIO</name>
<feature type="site" description="Important for catalytic activity, responsible for pKa modulation of the active site Glu and correct orientation of both the proton donor and substrate" evidence="7">
    <location>
        <position position="125"/>
    </location>
</feature>
<geneLocation type="plasmid" evidence="10">
    <name>pDson04</name>
</geneLocation>
<keyword evidence="10" id="KW-0614">Plasmid</keyword>
<evidence type="ECO:0000256" key="9">
    <source>
        <dbReference type="SAM" id="MobiDB-lite"/>
    </source>
</evidence>
<dbReference type="Pfam" id="PF04616">
    <property type="entry name" value="Glyco_hydro_43"/>
    <property type="match status" value="1"/>
</dbReference>
<keyword evidence="3 8" id="KW-0378">Hydrolase</keyword>
<keyword evidence="4" id="KW-0119">Carbohydrate metabolism</keyword>
<dbReference type="GO" id="GO:0045493">
    <property type="term" value="P:xylan catabolic process"/>
    <property type="evidence" value="ECO:0007669"/>
    <property type="project" value="UniProtKB-KW"/>
</dbReference>
<gene>
    <name evidence="10" type="ORF">ABOD76_00280</name>
</gene>
<evidence type="ECO:0000256" key="6">
    <source>
        <dbReference type="PIRSR" id="PIRSR606710-1"/>
    </source>
</evidence>